<comment type="caution">
    <text evidence="2">The sequence shown here is derived from an EMBL/GenBank/DDBJ whole genome shotgun (WGS) entry which is preliminary data.</text>
</comment>
<accession>A0AAJ0CG88</accession>
<dbReference type="EMBL" id="JASWJB010000347">
    <property type="protein sequence ID" value="KAK2591303.1"/>
    <property type="molecule type" value="Genomic_DNA"/>
</dbReference>
<feature type="compositionally biased region" description="Polar residues" evidence="1">
    <location>
        <begin position="11"/>
        <end position="21"/>
    </location>
</feature>
<dbReference type="Proteomes" id="UP001251528">
    <property type="component" value="Unassembled WGS sequence"/>
</dbReference>
<keyword evidence="3" id="KW-1185">Reference proteome</keyword>
<gene>
    <name evidence="2" type="ORF">QQS21_011021</name>
</gene>
<protein>
    <submittedName>
        <fullName evidence="2">Uncharacterized protein</fullName>
    </submittedName>
</protein>
<organism evidence="2 3">
    <name type="scientific">Conoideocrella luteorostrata</name>
    <dbReference type="NCBI Taxonomy" id="1105319"/>
    <lineage>
        <taxon>Eukaryota</taxon>
        <taxon>Fungi</taxon>
        <taxon>Dikarya</taxon>
        <taxon>Ascomycota</taxon>
        <taxon>Pezizomycotina</taxon>
        <taxon>Sordariomycetes</taxon>
        <taxon>Hypocreomycetidae</taxon>
        <taxon>Hypocreales</taxon>
        <taxon>Clavicipitaceae</taxon>
        <taxon>Conoideocrella</taxon>
    </lineage>
</organism>
<sequence length="120" mass="13155">MSDASIAPTFQRGNKSKAISDSQAERLINGIESGVETNYIINESAENVETKANAKSDTKNSECGERDTAEEEEEEEEDRRLVDSRTGDGYTNSGDSGFNCIPDRGNPEGDQVLEHPRGRE</sequence>
<evidence type="ECO:0000256" key="1">
    <source>
        <dbReference type="SAM" id="MobiDB-lite"/>
    </source>
</evidence>
<feature type="region of interest" description="Disordered" evidence="1">
    <location>
        <begin position="44"/>
        <end position="120"/>
    </location>
</feature>
<feature type="compositionally biased region" description="Acidic residues" evidence="1">
    <location>
        <begin position="68"/>
        <end position="77"/>
    </location>
</feature>
<name>A0AAJ0CG88_9HYPO</name>
<dbReference type="AlphaFoldDB" id="A0AAJ0CG88"/>
<feature type="compositionally biased region" description="Basic and acidic residues" evidence="1">
    <location>
        <begin position="48"/>
        <end position="67"/>
    </location>
</feature>
<evidence type="ECO:0000313" key="3">
    <source>
        <dbReference type="Proteomes" id="UP001251528"/>
    </source>
</evidence>
<reference evidence="2" key="1">
    <citation type="submission" date="2023-06" db="EMBL/GenBank/DDBJ databases">
        <title>Conoideocrella luteorostrata (Hypocreales: Clavicipitaceae), a potential biocontrol fungus for elongate hemlock scale in United States Christmas tree production areas.</title>
        <authorList>
            <person name="Barrett H."/>
            <person name="Lovett B."/>
            <person name="Macias A.M."/>
            <person name="Stajich J.E."/>
            <person name="Kasson M.T."/>
        </authorList>
    </citation>
    <scope>NUCLEOTIDE SEQUENCE</scope>
    <source>
        <strain evidence="2">ARSEF 14590</strain>
    </source>
</reference>
<proteinExistence type="predicted"/>
<evidence type="ECO:0000313" key="2">
    <source>
        <dbReference type="EMBL" id="KAK2591303.1"/>
    </source>
</evidence>
<feature type="region of interest" description="Disordered" evidence="1">
    <location>
        <begin position="1"/>
        <end position="21"/>
    </location>
</feature>